<dbReference type="Proteomes" id="UP000001930">
    <property type="component" value="Chromosome II"/>
</dbReference>
<feature type="binding site" evidence="6">
    <location>
        <begin position="200"/>
        <end position="202"/>
    </location>
    <ligand>
        <name>ATP</name>
        <dbReference type="ChEBI" id="CHEBI:30616"/>
    </ligand>
</feature>
<dbReference type="EMBL" id="CP000085">
    <property type="protein sequence ID" value="ABC36264.1"/>
    <property type="molecule type" value="Genomic_DNA"/>
</dbReference>
<sequence length="384" mass="40293">MDCAHRRQPARGRPATHPQNPSTRFSRGFTMAAPFLGRFFAHNVAVDPGTASTQIYVRDRGVVLNQPSVVCFRKRGGAADKARVEAVGEQAKALLGRSPEHLEAVRPLRHGVVANYHAAEQMMRQFVDMSHARSLFGRRIEFTICVPSNATAVEQRAIREAALAAGASRVSLISEPLAAALGAGLPVSEAVGSMVVDIGGGTTEVAVIALGGIVYREAIRVGGDQFDAAIVNHVRNLYGVLLGEHTAEHVKKAIGTASCRVPRESIHAVGRSVADGLPRTIELSNHDIADALAAPLNQVVSAVKSALENAPPELITDIADRGIVLTGGGALLADLGKRLHDETGLAARVADDPLTCAVRGAGEAMGRGGFDAGDEDAGDFGLNR</sequence>
<dbReference type="PRINTS" id="PR01652">
    <property type="entry name" value="SHAPEPROTEIN"/>
</dbReference>
<protein>
    <recommendedName>
        <fullName evidence="6">Cell shape-determining protein MreB</fullName>
    </recommendedName>
</protein>
<dbReference type="GO" id="GO:0005737">
    <property type="term" value="C:cytoplasm"/>
    <property type="evidence" value="ECO:0007669"/>
    <property type="project" value="UniProtKB-SubCell"/>
</dbReference>
<dbReference type="HAMAP" id="MF_02207">
    <property type="entry name" value="MreB"/>
    <property type="match status" value="1"/>
</dbReference>
<keyword evidence="3 6" id="KW-0067">ATP-binding</keyword>
<dbReference type="InterPro" id="IPR004753">
    <property type="entry name" value="MreB"/>
</dbReference>
<dbReference type="GO" id="GO:0008360">
    <property type="term" value="P:regulation of cell shape"/>
    <property type="evidence" value="ECO:0007669"/>
    <property type="project" value="UniProtKB-UniRule"/>
</dbReference>
<evidence type="ECO:0000313" key="9">
    <source>
        <dbReference type="Proteomes" id="UP000001930"/>
    </source>
</evidence>
<keyword evidence="4 6" id="KW-0133">Cell shape</keyword>
<dbReference type="Pfam" id="PF06723">
    <property type="entry name" value="MreB_Mbl"/>
    <property type="match status" value="1"/>
</dbReference>
<evidence type="ECO:0000256" key="3">
    <source>
        <dbReference type="ARBA" id="ARBA00022840"/>
    </source>
</evidence>
<comment type="function">
    <text evidence="6">Forms membrane-associated dynamic filaments that are essential for cell shape determination. Acts by regulating cell wall synthesis and cell elongation, and thus cell shape. A feedback loop between cell geometry and MreB localization may maintain elongated cell shape by targeting cell wall growth to regions of negative cell wall curvature.</text>
</comment>
<evidence type="ECO:0000256" key="1">
    <source>
        <dbReference type="ARBA" id="ARBA00022490"/>
    </source>
</evidence>
<dbReference type="HOGENOM" id="CLU_052037_0_0_4"/>
<feature type="region of interest" description="Disordered" evidence="7">
    <location>
        <begin position="1"/>
        <end position="26"/>
    </location>
</feature>
<organism evidence="8 9">
    <name type="scientific">Burkholderia thailandensis (strain ATCC 700388 / DSM 13276 / CCUG 48851 / CIP 106301 / E264)</name>
    <dbReference type="NCBI Taxonomy" id="271848"/>
    <lineage>
        <taxon>Bacteria</taxon>
        <taxon>Pseudomonadati</taxon>
        <taxon>Pseudomonadota</taxon>
        <taxon>Betaproteobacteria</taxon>
        <taxon>Burkholderiales</taxon>
        <taxon>Burkholderiaceae</taxon>
        <taxon>Burkholderia</taxon>
        <taxon>pseudomallei group</taxon>
    </lineage>
</organism>
<feature type="compositionally biased region" description="Basic residues" evidence="7">
    <location>
        <begin position="1"/>
        <end position="10"/>
    </location>
</feature>
<name>Q2T4C5_BURTA</name>
<keyword evidence="9" id="KW-1185">Reference proteome</keyword>
<reference evidence="8 9" key="1">
    <citation type="journal article" date="2005" name="BMC Genomics">
        <title>Bacterial genome adaptation to niches: divergence of the potential virulence genes in three Burkholderia species of different survival strategies.</title>
        <authorList>
            <person name="Kim H.S."/>
            <person name="Schell M.A."/>
            <person name="Yu Y."/>
            <person name="Ulrich R.L."/>
            <person name="Sarria S.H."/>
            <person name="Nierman W.C."/>
            <person name="DeShazer D."/>
        </authorList>
    </citation>
    <scope>NUCLEOTIDE SEQUENCE [LARGE SCALE GENOMIC DNA]</scope>
    <source>
        <strain evidence="9">ATCC 700388 / DSM 13276 / CCUG 48851 / CIP 106301 / E264</strain>
    </source>
</reference>
<proteinExistence type="inferred from homology"/>
<accession>Q2T4C5</accession>
<dbReference type="GO" id="GO:0005524">
    <property type="term" value="F:ATP binding"/>
    <property type="evidence" value="ECO:0007669"/>
    <property type="project" value="UniProtKB-KW"/>
</dbReference>
<feature type="binding site" evidence="6">
    <location>
        <begin position="328"/>
        <end position="331"/>
    </location>
    <ligand>
        <name>ATP</name>
        <dbReference type="ChEBI" id="CHEBI:30616"/>
    </ligand>
</feature>
<dbReference type="InterPro" id="IPR043129">
    <property type="entry name" value="ATPase_NBD"/>
</dbReference>
<comment type="caution">
    <text evidence="6">Lacks conserved residue(s) required for the propagation of feature annotation.</text>
</comment>
<keyword evidence="2 6" id="KW-0547">Nucleotide-binding</keyword>
<comment type="similarity">
    <text evidence="5 6">Belongs to the FtsA/MreB family.</text>
</comment>
<dbReference type="Gene3D" id="3.30.420.40">
    <property type="match status" value="3"/>
</dbReference>
<dbReference type="GO" id="GO:0000902">
    <property type="term" value="P:cell morphogenesis"/>
    <property type="evidence" value="ECO:0007669"/>
    <property type="project" value="InterPro"/>
</dbReference>
<dbReference type="PANTHER" id="PTHR42749">
    <property type="entry name" value="CELL SHAPE-DETERMINING PROTEIN MREB"/>
    <property type="match status" value="1"/>
</dbReference>
<dbReference type="CDD" id="cd10225">
    <property type="entry name" value="ASKHA_NBD_MreB-like"/>
    <property type="match status" value="1"/>
</dbReference>
<dbReference type="KEGG" id="bte:BTH_II1780"/>
<dbReference type="PANTHER" id="PTHR42749:SF1">
    <property type="entry name" value="CELL SHAPE-DETERMINING PROTEIN MREB"/>
    <property type="match status" value="1"/>
</dbReference>
<dbReference type="SUPFAM" id="SSF53067">
    <property type="entry name" value="Actin-like ATPase domain"/>
    <property type="match status" value="2"/>
</dbReference>
<evidence type="ECO:0000256" key="7">
    <source>
        <dbReference type="SAM" id="MobiDB-lite"/>
    </source>
</evidence>
<comment type="subcellular location">
    <subcellularLocation>
        <location evidence="6">Cytoplasm</location>
    </subcellularLocation>
    <text evidence="6">Membrane-associated.</text>
</comment>
<feature type="binding site" evidence="6">
    <location>
        <begin position="248"/>
        <end position="251"/>
    </location>
    <ligand>
        <name>ATP</name>
        <dbReference type="ChEBI" id="CHEBI:30616"/>
    </ligand>
</feature>
<gene>
    <name evidence="6" type="primary">mreB</name>
    <name evidence="8" type="ordered locus">BTH_II1780</name>
</gene>
<dbReference type="InterPro" id="IPR056546">
    <property type="entry name" value="MreB_MamK-like"/>
</dbReference>
<evidence type="ECO:0000256" key="6">
    <source>
        <dbReference type="HAMAP-Rule" id="MF_02207"/>
    </source>
</evidence>
<keyword evidence="1 6" id="KW-0963">Cytoplasm</keyword>
<comment type="subunit">
    <text evidence="6">Forms polymers.</text>
</comment>
<dbReference type="NCBIfam" id="NF010539">
    <property type="entry name" value="PRK13927.1"/>
    <property type="match status" value="1"/>
</dbReference>
<dbReference type="AlphaFoldDB" id="Q2T4C5"/>
<evidence type="ECO:0000313" key="8">
    <source>
        <dbReference type="EMBL" id="ABC36264.1"/>
    </source>
</evidence>
<evidence type="ECO:0000256" key="2">
    <source>
        <dbReference type="ARBA" id="ARBA00022741"/>
    </source>
</evidence>
<dbReference type="NCBIfam" id="TIGR00904">
    <property type="entry name" value="mreB"/>
    <property type="match status" value="1"/>
</dbReference>
<evidence type="ECO:0000256" key="5">
    <source>
        <dbReference type="ARBA" id="ARBA00023458"/>
    </source>
</evidence>
<evidence type="ECO:0000256" key="4">
    <source>
        <dbReference type="ARBA" id="ARBA00022960"/>
    </source>
</evidence>